<feature type="transmembrane region" description="Helical" evidence="1">
    <location>
        <begin position="150"/>
        <end position="168"/>
    </location>
</feature>
<dbReference type="AlphaFoldDB" id="A0A852Z7S2"/>
<dbReference type="EMBL" id="JACBZH010000001">
    <property type="protein sequence ID" value="NYH87912.1"/>
    <property type="molecule type" value="Genomic_DNA"/>
</dbReference>
<gene>
    <name evidence="2" type="ORF">F4554_000550</name>
</gene>
<feature type="transmembrane region" description="Helical" evidence="1">
    <location>
        <begin position="94"/>
        <end position="114"/>
    </location>
</feature>
<keyword evidence="3" id="KW-1185">Reference proteome</keyword>
<feature type="transmembrane region" description="Helical" evidence="1">
    <location>
        <begin position="61"/>
        <end position="82"/>
    </location>
</feature>
<dbReference type="Proteomes" id="UP000579605">
    <property type="component" value="Unassembled WGS sequence"/>
</dbReference>
<name>A0A852Z7S2_9ACTN</name>
<comment type="caution">
    <text evidence="2">The sequence shown here is derived from an EMBL/GenBank/DDBJ whole genome shotgun (WGS) entry which is preliminary data.</text>
</comment>
<dbReference type="Pfam" id="PF06772">
    <property type="entry name" value="LtrA"/>
    <property type="match status" value="1"/>
</dbReference>
<reference evidence="2 3" key="1">
    <citation type="submission" date="2020-07" db="EMBL/GenBank/DDBJ databases">
        <title>Sequencing the genomes of 1000 actinobacteria strains.</title>
        <authorList>
            <person name="Klenk H.-P."/>
        </authorList>
    </citation>
    <scope>NUCLEOTIDE SEQUENCE [LARGE SCALE GENOMIC DNA]</scope>
    <source>
        <strain evidence="2 3">DSM 18448</strain>
    </source>
</reference>
<dbReference type="PANTHER" id="PTHR36840">
    <property type="entry name" value="BLL5714 PROTEIN"/>
    <property type="match status" value="1"/>
</dbReference>
<accession>A0A852Z7S2</accession>
<organism evidence="2 3">
    <name type="scientific">Actinopolymorpha rutila</name>
    <dbReference type="NCBI Taxonomy" id="446787"/>
    <lineage>
        <taxon>Bacteria</taxon>
        <taxon>Bacillati</taxon>
        <taxon>Actinomycetota</taxon>
        <taxon>Actinomycetes</taxon>
        <taxon>Propionibacteriales</taxon>
        <taxon>Actinopolymorphaceae</taxon>
        <taxon>Actinopolymorpha</taxon>
    </lineage>
</organism>
<keyword evidence="1" id="KW-0812">Transmembrane</keyword>
<dbReference type="InterPro" id="IPR010640">
    <property type="entry name" value="Low_temperature_requirement_A"/>
</dbReference>
<evidence type="ECO:0000313" key="3">
    <source>
        <dbReference type="Proteomes" id="UP000579605"/>
    </source>
</evidence>
<evidence type="ECO:0000313" key="2">
    <source>
        <dbReference type="EMBL" id="NYH87912.1"/>
    </source>
</evidence>
<proteinExistence type="predicted"/>
<sequence>MTEPAAPQGWRRTIVARDAREQHRAATPLELLFDLCFVAAVAQAAAHLHHAVVVGHVGAGVTGYLMVFFAIWWAWVNFTWFASAYDNDDVPYRLATMVEIAGALVIAAGVPRAFESRDFVVILLGYAVMRLALVGQWVRVAVEVPAVRATALRFVAGLSVCMVGWAVLLLRPEWPAWAFVVMVAAELAVPVWAERAGRTSWHPGHVAERYGLFTLIVLGEAILAATVAVQTAIDSRRMAGGLYVTRRGRAADRVRDVVAVLRQACSGVPELQPGGVRLELRPTT</sequence>
<dbReference type="PANTHER" id="PTHR36840:SF1">
    <property type="entry name" value="BLL5714 PROTEIN"/>
    <property type="match status" value="1"/>
</dbReference>
<keyword evidence="1" id="KW-1133">Transmembrane helix</keyword>
<feature type="transmembrane region" description="Helical" evidence="1">
    <location>
        <begin position="120"/>
        <end position="138"/>
    </location>
</feature>
<feature type="transmembrane region" description="Helical" evidence="1">
    <location>
        <begin position="174"/>
        <end position="192"/>
    </location>
</feature>
<evidence type="ECO:0000256" key="1">
    <source>
        <dbReference type="SAM" id="Phobius"/>
    </source>
</evidence>
<feature type="transmembrane region" description="Helical" evidence="1">
    <location>
        <begin position="212"/>
        <end position="233"/>
    </location>
</feature>
<keyword evidence="1" id="KW-0472">Membrane</keyword>
<dbReference type="RefSeq" id="WP_238341195.1">
    <property type="nucleotide sequence ID" value="NZ_BAAARR010000015.1"/>
</dbReference>
<protein>
    <submittedName>
        <fullName evidence="2">Low temperature requirement protein LtrA</fullName>
    </submittedName>
</protein>